<dbReference type="InterPro" id="IPR036691">
    <property type="entry name" value="Endo/exonu/phosph_ase_sf"/>
</dbReference>
<dbReference type="InterPro" id="IPR005135">
    <property type="entry name" value="Endo/exonuclease/phosphatase"/>
</dbReference>
<name>A0A0B7NBW4_9FUNG</name>
<dbReference type="Pfam" id="PF14529">
    <property type="entry name" value="Exo_endo_phos_2"/>
    <property type="match status" value="1"/>
</dbReference>
<dbReference type="CDD" id="cd01650">
    <property type="entry name" value="RT_nLTR_like"/>
    <property type="match status" value="1"/>
</dbReference>
<dbReference type="Gene3D" id="3.60.10.10">
    <property type="entry name" value="Endonuclease/exonuclease/phosphatase"/>
    <property type="match status" value="1"/>
</dbReference>
<dbReference type="GO" id="GO:0003824">
    <property type="term" value="F:catalytic activity"/>
    <property type="evidence" value="ECO:0007669"/>
    <property type="project" value="InterPro"/>
</dbReference>
<organism evidence="2 3">
    <name type="scientific">Parasitella parasitica</name>
    <dbReference type="NCBI Taxonomy" id="35722"/>
    <lineage>
        <taxon>Eukaryota</taxon>
        <taxon>Fungi</taxon>
        <taxon>Fungi incertae sedis</taxon>
        <taxon>Mucoromycota</taxon>
        <taxon>Mucoromycotina</taxon>
        <taxon>Mucoromycetes</taxon>
        <taxon>Mucorales</taxon>
        <taxon>Mucorineae</taxon>
        <taxon>Mucoraceae</taxon>
        <taxon>Parasitella</taxon>
    </lineage>
</organism>
<dbReference type="Proteomes" id="UP000054107">
    <property type="component" value="Unassembled WGS sequence"/>
</dbReference>
<dbReference type="STRING" id="35722.A0A0B7NBW4"/>
<reference evidence="2 3" key="1">
    <citation type="submission" date="2014-09" db="EMBL/GenBank/DDBJ databases">
        <authorList>
            <person name="Ellenberger Sabrina"/>
        </authorList>
    </citation>
    <scope>NUCLEOTIDE SEQUENCE [LARGE SCALE GENOMIC DNA]</scope>
    <source>
        <strain evidence="2 3">CBS 412.66</strain>
    </source>
</reference>
<accession>A0A0B7NBW4</accession>
<dbReference type="SUPFAM" id="SSF56219">
    <property type="entry name" value="DNase I-like"/>
    <property type="match status" value="1"/>
</dbReference>
<dbReference type="InterPro" id="IPR043502">
    <property type="entry name" value="DNA/RNA_pol_sf"/>
</dbReference>
<sequence>MQTNLFFITETWLLPQRSLPTTWTQIHNFGIGVDRARRGQLGISLLINPSFQYTVLPLPIYQESKYILPCQCQNYLIICTYLPPALDDQTCFDLLTESLDYYANNYEFEHLLLCGDFNTRLGDYVGDKRQNSRYQLFMEFIQVHCLTLHNVDHAFGIPTYIKGTGANMAEQTSIIDFFLSTHPFDMEGISMSITTDIYLGSDHKMVHFELPHDFAPPPITNVHPRLLWNLNKFKPSQDHPNRHLNHIRQYRDHIRPRLDEFVQLAQPSILSYIPGHQQKQEYIDRLNTNLIDIIHSSLDATIQRHLPRPKTWKWFYTQDLADACHRRERLYKKWKNANRFNKILYWKQFEEAADIVRSIIDKNKRFYFRQFCDKLSTSEFSKAANKIKHIKRSKSRLASSVFQHVDGPQAAVDTITTSWQDTYDGKYINPTVEQIPIQFPTSDEGFDIPILFDADDVAYAIKCLPTNKAPGFDHIKSEMLKPITDLISPVLHQFFALCWKFAVIPTDYNHAQVIPIYKKGPVSDPKNHRPISLICTFRKIYEICLYNVLLPRSVPLDPVQGGFRHQRSTLDQALCLQELIIRYKQKHKEFPTLLFLDIKSAYDTTDRNIIWKALQDINIDTPCLTTLQLLFNNVQIEVLLNGHVSTTPFNPITGVLQGSTLSPHLYSIYINSLAQALRTEPTSTNNNNIYSTIRMPPPPQPITRGNTPSPLIMNSLFFADDVVILGNARNTQALLDIAEQHSISLGYRWNPLKSAIILPPHLQSATPPPSYAFQCHWI</sequence>
<dbReference type="OrthoDB" id="2207231at2759"/>
<dbReference type="Pfam" id="PF00078">
    <property type="entry name" value="RVT_1"/>
    <property type="match status" value="1"/>
</dbReference>
<dbReference type="PROSITE" id="PS50878">
    <property type="entry name" value="RT_POL"/>
    <property type="match status" value="1"/>
</dbReference>
<dbReference type="EMBL" id="LN728020">
    <property type="protein sequence ID" value="CEP12474.1"/>
    <property type="molecule type" value="Genomic_DNA"/>
</dbReference>
<evidence type="ECO:0000259" key="1">
    <source>
        <dbReference type="PROSITE" id="PS50878"/>
    </source>
</evidence>
<dbReference type="AlphaFoldDB" id="A0A0B7NBW4"/>
<dbReference type="SUPFAM" id="SSF56672">
    <property type="entry name" value="DNA/RNA polymerases"/>
    <property type="match status" value="1"/>
</dbReference>
<dbReference type="PANTHER" id="PTHR19446">
    <property type="entry name" value="REVERSE TRANSCRIPTASES"/>
    <property type="match status" value="1"/>
</dbReference>
<proteinExistence type="predicted"/>
<keyword evidence="3" id="KW-1185">Reference proteome</keyword>
<feature type="domain" description="Reverse transcriptase" evidence="1">
    <location>
        <begin position="497"/>
        <end position="778"/>
    </location>
</feature>
<dbReference type="InterPro" id="IPR000477">
    <property type="entry name" value="RT_dom"/>
</dbReference>
<protein>
    <recommendedName>
        <fullName evidence="1">Reverse transcriptase domain-containing protein</fullName>
    </recommendedName>
</protein>
<evidence type="ECO:0000313" key="2">
    <source>
        <dbReference type="EMBL" id="CEP12474.1"/>
    </source>
</evidence>
<evidence type="ECO:0000313" key="3">
    <source>
        <dbReference type="Proteomes" id="UP000054107"/>
    </source>
</evidence>
<gene>
    <name evidence="2" type="primary">PARPA_06442.1 scaffold 22648</name>
</gene>